<dbReference type="EMBL" id="AHCD03000044">
    <property type="protein sequence ID" value="KAF7781766.1"/>
    <property type="molecule type" value="Genomic_DNA"/>
</dbReference>
<dbReference type="InterPro" id="IPR050640">
    <property type="entry name" value="Bact_2-comp_sensor_kinase"/>
</dbReference>
<dbReference type="PROSITE" id="PS50109">
    <property type="entry name" value="HIS_KIN"/>
    <property type="match status" value="1"/>
</dbReference>
<name>A0A8T0C1L1_9GAMM</name>
<sequence>MTGISLQRNEQVIALAIIAMVSISISFTDWIQRAIPLSLPIFFSSMAAVLCLYWLPMMVSYVLIQRVKVTHWIVHFSTLYLAMATGALAFGWLRAHLLGIRSFELSEALIIALPWSSGIFLLVKFYLTQKHLKDEQSLRQQAELKLLHSQLNPHFLFNSLNTIAALTSSRPTQAEALVHNLSAILRYSLRHAVSGNTAPPAVSLSDELLVLHKWCEIEQCRFGDNLQIEFDVDEALLCVTLPAMVIQPLIENAIKHAKRRPLYIEIRAHSEQGRPVISVSDNGVGFAEAILHGDAQSGLGLAITRSRLKLEANAQLELSNLPNGGARAQFALGKYR</sequence>
<organism evidence="3 4">
    <name type="scientific">Pseudoalteromonas rubra</name>
    <dbReference type="NCBI Taxonomy" id="43658"/>
    <lineage>
        <taxon>Bacteria</taxon>
        <taxon>Pseudomonadati</taxon>
        <taxon>Pseudomonadota</taxon>
        <taxon>Gammaproteobacteria</taxon>
        <taxon>Alteromonadales</taxon>
        <taxon>Pseudoalteromonadaceae</taxon>
        <taxon>Pseudoalteromonas</taxon>
    </lineage>
</organism>
<feature type="transmembrane region" description="Helical" evidence="1">
    <location>
        <begin position="37"/>
        <end position="64"/>
    </location>
</feature>
<dbReference type="AlphaFoldDB" id="A0A8T0C1L1"/>
<dbReference type="InterPro" id="IPR005467">
    <property type="entry name" value="His_kinase_dom"/>
</dbReference>
<gene>
    <name evidence="3" type="ORF">PRUB_b1094</name>
</gene>
<evidence type="ECO:0000256" key="1">
    <source>
        <dbReference type="SAM" id="Phobius"/>
    </source>
</evidence>
<feature type="transmembrane region" description="Helical" evidence="1">
    <location>
        <begin position="105"/>
        <end position="127"/>
    </location>
</feature>
<protein>
    <submittedName>
        <fullName evidence="3">Two-component system, LytT family, sensor kinase</fullName>
    </submittedName>
</protein>
<dbReference type="GO" id="GO:0000155">
    <property type="term" value="F:phosphorelay sensor kinase activity"/>
    <property type="evidence" value="ECO:0007669"/>
    <property type="project" value="InterPro"/>
</dbReference>
<dbReference type="SMART" id="SM00387">
    <property type="entry name" value="HATPase_c"/>
    <property type="match status" value="1"/>
</dbReference>
<accession>A0A8T0C1L1</accession>
<evidence type="ECO:0000313" key="3">
    <source>
        <dbReference type="EMBL" id="KAF7781766.1"/>
    </source>
</evidence>
<dbReference type="InterPro" id="IPR010559">
    <property type="entry name" value="Sig_transdc_His_kin_internal"/>
</dbReference>
<feature type="domain" description="Histidine kinase" evidence="2">
    <location>
        <begin position="245"/>
        <end position="336"/>
    </location>
</feature>
<dbReference type="Gene3D" id="3.30.565.10">
    <property type="entry name" value="Histidine kinase-like ATPase, C-terminal domain"/>
    <property type="match status" value="1"/>
</dbReference>
<keyword evidence="1" id="KW-1133">Transmembrane helix</keyword>
<dbReference type="Proteomes" id="UP000016480">
    <property type="component" value="Unassembled WGS sequence"/>
</dbReference>
<dbReference type="InterPro" id="IPR003594">
    <property type="entry name" value="HATPase_dom"/>
</dbReference>
<keyword evidence="1" id="KW-0472">Membrane</keyword>
<keyword evidence="3" id="KW-0418">Kinase</keyword>
<dbReference type="PANTHER" id="PTHR34220:SF7">
    <property type="entry name" value="SENSOR HISTIDINE KINASE YPDA"/>
    <property type="match status" value="1"/>
</dbReference>
<feature type="transmembrane region" description="Helical" evidence="1">
    <location>
        <begin position="12"/>
        <end position="31"/>
    </location>
</feature>
<dbReference type="GO" id="GO:0016020">
    <property type="term" value="C:membrane"/>
    <property type="evidence" value="ECO:0007669"/>
    <property type="project" value="InterPro"/>
</dbReference>
<feature type="transmembrane region" description="Helical" evidence="1">
    <location>
        <begin position="71"/>
        <end position="93"/>
    </location>
</feature>
<dbReference type="SUPFAM" id="SSF55874">
    <property type="entry name" value="ATPase domain of HSP90 chaperone/DNA topoisomerase II/histidine kinase"/>
    <property type="match status" value="1"/>
</dbReference>
<reference evidence="3 4" key="1">
    <citation type="journal article" date="2012" name="J. Bacteriol.">
        <title>Genome sequence of the cycloprodigiosin-producing bacterial strain Pseudoalteromonas rubra ATCC 29570(T).</title>
        <authorList>
            <person name="Xie B.B."/>
            <person name="Shu Y.L."/>
            <person name="Qin Q.L."/>
            <person name="Rong J.C."/>
            <person name="Zhang X.Y."/>
            <person name="Chen X.L."/>
            <person name="Zhou B.C."/>
            <person name="Zhang Y.Z."/>
        </authorList>
    </citation>
    <scope>NUCLEOTIDE SEQUENCE [LARGE SCALE GENOMIC DNA]</scope>
    <source>
        <strain evidence="3 4">DSM 6842</strain>
    </source>
</reference>
<proteinExistence type="predicted"/>
<comment type="caution">
    <text evidence="3">The sequence shown here is derived from an EMBL/GenBank/DDBJ whole genome shotgun (WGS) entry which is preliminary data.</text>
</comment>
<keyword evidence="1" id="KW-0812">Transmembrane</keyword>
<dbReference type="PANTHER" id="PTHR34220">
    <property type="entry name" value="SENSOR HISTIDINE KINASE YPDA"/>
    <property type="match status" value="1"/>
</dbReference>
<dbReference type="RefSeq" id="WP_010380751.1">
    <property type="nucleotide sequence ID" value="NZ_AHCD03000044.1"/>
</dbReference>
<dbReference type="CDD" id="cd00075">
    <property type="entry name" value="HATPase"/>
    <property type="match status" value="1"/>
</dbReference>
<dbReference type="InterPro" id="IPR036890">
    <property type="entry name" value="HATPase_C_sf"/>
</dbReference>
<evidence type="ECO:0000313" key="4">
    <source>
        <dbReference type="Proteomes" id="UP000016480"/>
    </source>
</evidence>
<dbReference type="Pfam" id="PF02518">
    <property type="entry name" value="HATPase_c"/>
    <property type="match status" value="1"/>
</dbReference>
<dbReference type="GeneID" id="61360634"/>
<evidence type="ECO:0000259" key="2">
    <source>
        <dbReference type="PROSITE" id="PS50109"/>
    </source>
</evidence>
<keyword evidence="3" id="KW-0808">Transferase</keyword>
<dbReference type="Pfam" id="PF06580">
    <property type="entry name" value="His_kinase"/>
    <property type="match status" value="1"/>
</dbReference>